<keyword evidence="2" id="KW-1185">Reference proteome</keyword>
<name>A0A137NQF7_CONC2</name>
<evidence type="ECO:0008006" key="3">
    <source>
        <dbReference type="Google" id="ProtNLM"/>
    </source>
</evidence>
<reference evidence="1 2" key="1">
    <citation type="journal article" date="2015" name="Genome Biol. Evol.">
        <title>Phylogenomic analyses indicate that early fungi evolved digesting cell walls of algal ancestors of land plants.</title>
        <authorList>
            <person name="Chang Y."/>
            <person name="Wang S."/>
            <person name="Sekimoto S."/>
            <person name="Aerts A.L."/>
            <person name="Choi C."/>
            <person name="Clum A."/>
            <person name="LaButti K.M."/>
            <person name="Lindquist E.A."/>
            <person name="Yee Ngan C."/>
            <person name="Ohm R.A."/>
            <person name="Salamov A.A."/>
            <person name="Grigoriev I.V."/>
            <person name="Spatafora J.W."/>
            <person name="Berbee M.L."/>
        </authorList>
    </citation>
    <scope>NUCLEOTIDE SEQUENCE [LARGE SCALE GENOMIC DNA]</scope>
    <source>
        <strain evidence="1 2">NRRL 28638</strain>
    </source>
</reference>
<gene>
    <name evidence="1" type="ORF">CONCODRAFT_13586</name>
</gene>
<dbReference type="InterPro" id="IPR032675">
    <property type="entry name" value="LRR_dom_sf"/>
</dbReference>
<organism evidence="1 2">
    <name type="scientific">Conidiobolus coronatus (strain ATCC 28846 / CBS 209.66 / NRRL 28638)</name>
    <name type="common">Delacroixia coronata</name>
    <dbReference type="NCBI Taxonomy" id="796925"/>
    <lineage>
        <taxon>Eukaryota</taxon>
        <taxon>Fungi</taxon>
        <taxon>Fungi incertae sedis</taxon>
        <taxon>Zoopagomycota</taxon>
        <taxon>Entomophthoromycotina</taxon>
        <taxon>Entomophthoromycetes</taxon>
        <taxon>Entomophthorales</taxon>
        <taxon>Ancylistaceae</taxon>
        <taxon>Conidiobolus</taxon>
    </lineage>
</organism>
<dbReference type="EMBL" id="KQ965028">
    <property type="protein sequence ID" value="KXN64989.1"/>
    <property type="molecule type" value="Genomic_DNA"/>
</dbReference>
<dbReference type="OrthoDB" id="2316528at2759"/>
<dbReference type="SUPFAM" id="SSF52047">
    <property type="entry name" value="RNI-like"/>
    <property type="match status" value="1"/>
</dbReference>
<evidence type="ECO:0000313" key="2">
    <source>
        <dbReference type="Proteomes" id="UP000070444"/>
    </source>
</evidence>
<evidence type="ECO:0000313" key="1">
    <source>
        <dbReference type="EMBL" id="KXN64989.1"/>
    </source>
</evidence>
<dbReference type="Gene3D" id="3.80.10.10">
    <property type="entry name" value="Ribonuclease Inhibitor"/>
    <property type="match status" value="1"/>
</dbReference>
<accession>A0A137NQF7</accession>
<protein>
    <recommendedName>
        <fullName evidence="3">RNI-like protein</fullName>
    </recommendedName>
</protein>
<dbReference type="AlphaFoldDB" id="A0A137NQF7"/>
<dbReference type="Proteomes" id="UP000070444">
    <property type="component" value="Unassembled WGS sequence"/>
</dbReference>
<sequence>MSQDHFLEQLKLYGNGGDDTEVYLKFSQPTKIKKLNLNFFRFINCSIDSILLNCPHLEEFDLQLFTYNKQPDSVKFLNLSKSYRLKKLTVNYNALSEGLFDSILSNCPNINDLSIILTYEWKEMMKSIYKNCDNLQRLKICSRFEFGIKKSDNLSKELYEEDFFTSSPRCKSTLTHITFSGFKAIDSKADYFKNFKFLKSIRYLNQSKTGINTFDQATEINMDLWLGHILLITDSGHYHDVELRRNLLY</sequence>
<proteinExistence type="predicted"/>